<name>A0A7D9LIP5_PARCT</name>
<dbReference type="InterPro" id="IPR013320">
    <property type="entry name" value="ConA-like_dom_sf"/>
</dbReference>
<organism evidence="1 2">
    <name type="scientific">Paramuricea clavata</name>
    <name type="common">Red gorgonian</name>
    <name type="synonym">Violescent sea-whip</name>
    <dbReference type="NCBI Taxonomy" id="317549"/>
    <lineage>
        <taxon>Eukaryota</taxon>
        <taxon>Metazoa</taxon>
        <taxon>Cnidaria</taxon>
        <taxon>Anthozoa</taxon>
        <taxon>Octocorallia</taxon>
        <taxon>Malacalcyonacea</taxon>
        <taxon>Plexauridae</taxon>
        <taxon>Paramuricea</taxon>
    </lineage>
</organism>
<dbReference type="EMBL" id="CACRXK020019271">
    <property type="protein sequence ID" value="CAB4033470.1"/>
    <property type="molecule type" value="Genomic_DNA"/>
</dbReference>
<evidence type="ECO:0000313" key="2">
    <source>
        <dbReference type="Proteomes" id="UP001152795"/>
    </source>
</evidence>
<dbReference type="SUPFAM" id="SSF49899">
    <property type="entry name" value="Concanavalin A-like lectins/glucanases"/>
    <property type="match status" value="1"/>
</dbReference>
<dbReference type="SUPFAM" id="SSF49785">
    <property type="entry name" value="Galactose-binding domain-like"/>
    <property type="match status" value="1"/>
</dbReference>
<protein>
    <submittedName>
        <fullName evidence="1">Uncharacterized protein</fullName>
    </submittedName>
</protein>
<dbReference type="PROSITE" id="PS50022">
    <property type="entry name" value="FA58C_3"/>
    <property type="match status" value="1"/>
</dbReference>
<keyword evidence="2" id="KW-1185">Reference proteome</keyword>
<proteinExistence type="predicted"/>
<reference evidence="1" key="1">
    <citation type="submission" date="2020-04" db="EMBL/GenBank/DDBJ databases">
        <authorList>
            <person name="Alioto T."/>
            <person name="Alioto T."/>
            <person name="Gomez Garrido J."/>
        </authorList>
    </citation>
    <scope>NUCLEOTIDE SEQUENCE</scope>
    <source>
        <strain evidence="1">A484AB</strain>
    </source>
</reference>
<sequence>MSVSQGNHGQGVTDGRVDYGSLGASSSMPNHAKQFTRLFHPSESWCARLEDDDKYFVVQFPESRKIMGIAVQGHPLENKFVVKAKIEAYVNANWEIVHEKNNNDYFTFEQKASYQQFRNEYVASKVKLTPLTWFDEPCLRLEILGTQWLKFHDFNIPCLAKPEACHGNFMLKFVLSFTNETDEGIIFSTSGFNTSVVGTSLFLKNSKLIASIRTKSREWKVSAPMNMAVNAFQIIKINWGYNEAIKLTIGTNTYIETYMTVSHIPEPGEDLNGVLNVGGIDMLLRFSAFKVEDYDGEWSKRMQYGGKNT</sequence>
<dbReference type="AlphaFoldDB" id="A0A7D9LIP5"/>
<dbReference type="Pfam" id="PF00754">
    <property type="entry name" value="F5_F8_type_C"/>
    <property type="match status" value="1"/>
</dbReference>
<dbReference type="Proteomes" id="UP001152795">
    <property type="component" value="Unassembled WGS sequence"/>
</dbReference>
<gene>
    <name evidence="1" type="ORF">PACLA_8A069266</name>
</gene>
<dbReference type="InterPro" id="IPR008979">
    <property type="entry name" value="Galactose-bd-like_sf"/>
</dbReference>
<comment type="caution">
    <text evidence="1">The sequence shown here is derived from an EMBL/GenBank/DDBJ whole genome shotgun (WGS) entry which is preliminary data.</text>
</comment>
<dbReference type="Gene3D" id="2.60.120.260">
    <property type="entry name" value="Galactose-binding domain-like"/>
    <property type="match status" value="1"/>
</dbReference>
<accession>A0A7D9LIP5</accession>
<dbReference type="InterPro" id="IPR000421">
    <property type="entry name" value="FA58C"/>
</dbReference>
<evidence type="ECO:0000313" key="1">
    <source>
        <dbReference type="EMBL" id="CAB4033470.1"/>
    </source>
</evidence>